<dbReference type="FunFam" id="3.80.10.10:FF:000383">
    <property type="entry name" value="Leucine-rich repeat receptor protein kinase EMS1"/>
    <property type="match status" value="1"/>
</dbReference>
<dbReference type="Gene3D" id="3.40.50.300">
    <property type="entry name" value="P-loop containing nucleotide triphosphate hydrolases"/>
    <property type="match status" value="1"/>
</dbReference>
<dbReference type="InterPro" id="IPR051848">
    <property type="entry name" value="PGIP"/>
</dbReference>
<evidence type="ECO:0000256" key="6">
    <source>
        <dbReference type="ARBA" id="ARBA00022737"/>
    </source>
</evidence>
<dbReference type="InterPro" id="IPR027417">
    <property type="entry name" value="P-loop_NTPase"/>
</dbReference>
<keyword evidence="9" id="KW-0472">Membrane</keyword>
<gene>
    <name evidence="12" type="ORF">Esi_0031_0015</name>
</gene>
<dbReference type="Pfam" id="PF08477">
    <property type="entry name" value="Roc"/>
    <property type="match status" value="1"/>
</dbReference>
<dbReference type="SUPFAM" id="SSF52540">
    <property type="entry name" value="P-loop containing nucleoside triphosphate hydrolases"/>
    <property type="match status" value="1"/>
</dbReference>
<dbReference type="Pfam" id="PF23598">
    <property type="entry name" value="LRR_14"/>
    <property type="match status" value="1"/>
</dbReference>
<evidence type="ECO:0000256" key="5">
    <source>
        <dbReference type="ARBA" id="ARBA00022729"/>
    </source>
</evidence>
<dbReference type="Pfam" id="PF00560">
    <property type="entry name" value="LRR_1"/>
    <property type="match status" value="2"/>
</dbReference>
<evidence type="ECO:0000256" key="9">
    <source>
        <dbReference type="ARBA" id="ARBA00023136"/>
    </source>
</evidence>
<feature type="domain" description="Roc" evidence="11">
    <location>
        <begin position="276"/>
        <end position="466"/>
    </location>
</feature>
<evidence type="ECO:0000256" key="2">
    <source>
        <dbReference type="ARBA" id="ARBA00004196"/>
    </source>
</evidence>
<evidence type="ECO:0000256" key="3">
    <source>
        <dbReference type="ARBA" id="ARBA00022614"/>
    </source>
</evidence>
<dbReference type="Gene3D" id="3.80.10.10">
    <property type="entry name" value="Ribonuclease Inhibitor"/>
    <property type="match status" value="2"/>
</dbReference>
<dbReference type="PANTHER" id="PTHR48059:SF30">
    <property type="entry name" value="OS06G0587000 PROTEIN"/>
    <property type="match status" value="1"/>
</dbReference>
<dbReference type="GO" id="GO:0000166">
    <property type="term" value="F:nucleotide binding"/>
    <property type="evidence" value="ECO:0007669"/>
    <property type="project" value="UniProtKB-KW"/>
</dbReference>
<dbReference type="GO" id="GO:0051707">
    <property type="term" value="P:response to other organism"/>
    <property type="evidence" value="ECO:0007669"/>
    <property type="project" value="UniProtKB-ARBA"/>
</dbReference>
<proteinExistence type="predicted"/>
<evidence type="ECO:0000256" key="4">
    <source>
        <dbReference type="ARBA" id="ARBA00022692"/>
    </source>
</evidence>
<keyword evidence="5" id="KW-0732">Signal</keyword>
<dbReference type="InterPro" id="IPR003591">
    <property type="entry name" value="Leu-rich_rpt_typical-subtyp"/>
</dbReference>
<dbReference type="InterPro" id="IPR020859">
    <property type="entry name" value="ROC"/>
</dbReference>
<dbReference type="GO" id="GO:0009791">
    <property type="term" value="P:post-embryonic development"/>
    <property type="evidence" value="ECO:0007669"/>
    <property type="project" value="UniProtKB-ARBA"/>
</dbReference>
<protein>
    <submittedName>
        <fullName evidence="12">LRR-GTPase of the ROCO family</fullName>
    </submittedName>
</protein>
<keyword evidence="8" id="KW-1133">Transmembrane helix</keyword>
<dbReference type="GO" id="GO:0006952">
    <property type="term" value="P:defense response"/>
    <property type="evidence" value="ECO:0007669"/>
    <property type="project" value="UniProtKB-ARBA"/>
</dbReference>
<dbReference type="InterPro" id="IPR032675">
    <property type="entry name" value="LRR_dom_sf"/>
</dbReference>
<dbReference type="PANTHER" id="PTHR48059">
    <property type="entry name" value="POLYGALACTURONASE INHIBITOR 1"/>
    <property type="match status" value="1"/>
</dbReference>
<evidence type="ECO:0000256" key="10">
    <source>
        <dbReference type="ARBA" id="ARBA00023180"/>
    </source>
</evidence>
<dbReference type="PROSITE" id="PS51450">
    <property type="entry name" value="LRR"/>
    <property type="match status" value="1"/>
</dbReference>
<keyword evidence="4" id="KW-0812">Transmembrane</keyword>
<dbReference type="OrthoDB" id="93327at2759"/>
<dbReference type="PRINTS" id="PR00449">
    <property type="entry name" value="RASTRNSFRMNG"/>
</dbReference>
<dbReference type="SMART" id="SM00369">
    <property type="entry name" value="LRR_TYP"/>
    <property type="match status" value="4"/>
</dbReference>
<keyword evidence="3" id="KW-0433">Leucine-rich repeat</keyword>
<dbReference type="AlphaFoldDB" id="D8LKS5"/>
<accession>D8LKS5</accession>
<evidence type="ECO:0000256" key="1">
    <source>
        <dbReference type="ARBA" id="ARBA00004167"/>
    </source>
</evidence>
<keyword evidence="13" id="KW-1185">Reference proteome</keyword>
<evidence type="ECO:0000313" key="13">
    <source>
        <dbReference type="Proteomes" id="UP000002630"/>
    </source>
</evidence>
<keyword evidence="10" id="KW-0325">Glycoprotein</keyword>
<dbReference type="InParanoid" id="D8LKS5"/>
<name>D8LKS5_ECTSI</name>
<evidence type="ECO:0000256" key="8">
    <source>
        <dbReference type="ARBA" id="ARBA00022989"/>
    </source>
</evidence>
<reference evidence="12 13" key="1">
    <citation type="journal article" date="2010" name="Nature">
        <title>The Ectocarpus genome and the independent evolution of multicellularity in brown algae.</title>
        <authorList>
            <person name="Cock J.M."/>
            <person name="Sterck L."/>
            <person name="Rouze P."/>
            <person name="Scornet D."/>
            <person name="Allen A.E."/>
            <person name="Amoutzias G."/>
            <person name="Anthouard V."/>
            <person name="Artiguenave F."/>
            <person name="Aury J.M."/>
            <person name="Badger J.H."/>
            <person name="Beszteri B."/>
            <person name="Billiau K."/>
            <person name="Bonnet E."/>
            <person name="Bothwell J.H."/>
            <person name="Bowler C."/>
            <person name="Boyen C."/>
            <person name="Brownlee C."/>
            <person name="Carrano C.J."/>
            <person name="Charrier B."/>
            <person name="Cho G.Y."/>
            <person name="Coelho S.M."/>
            <person name="Collen J."/>
            <person name="Corre E."/>
            <person name="Da Silva C."/>
            <person name="Delage L."/>
            <person name="Delaroque N."/>
            <person name="Dittami S.M."/>
            <person name="Doulbeau S."/>
            <person name="Elias M."/>
            <person name="Farnham G."/>
            <person name="Gachon C.M."/>
            <person name="Gschloessl B."/>
            <person name="Heesch S."/>
            <person name="Jabbari K."/>
            <person name="Jubin C."/>
            <person name="Kawai H."/>
            <person name="Kimura K."/>
            <person name="Kloareg B."/>
            <person name="Kupper F.C."/>
            <person name="Lang D."/>
            <person name="Le Bail A."/>
            <person name="Leblanc C."/>
            <person name="Lerouge P."/>
            <person name="Lohr M."/>
            <person name="Lopez P.J."/>
            <person name="Martens C."/>
            <person name="Maumus F."/>
            <person name="Michel G."/>
            <person name="Miranda-Saavedra D."/>
            <person name="Morales J."/>
            <person name="Moreau H."/>
            <person name="Motomura T."/>
            <person name="Nagasato C."/>
            <person name="Napoli C.A."/>
            <person name="Nelson D.R."/>
            <person name="Nyvall-Collen P."/>
            <person name="Peters A.F."/>
            <person name="Pommier C."/>
            <person name="Potin P."/>
            <person name="Poulain J."/>
            <person name="Quesneville H."/>
            <person name="Read B."/>
            <person name="Rensing S.A."/>
            <person name="Ritter A."/>
            <person name="Rousvoal S."/>
            <person name="Samanta M."/>
            <person name="Samson G."/>
            <person name="Schroeder D.C."/>
            <person name="Segurens B."/>
            <person name="Strittmatter M."/>
            <person name="Tonon T."/>
            <person name="Tregear J.W."/>
            <person name="Valentin K."/>
            <person name="von Dassow P."/>
            <person name="Yamagishi T."/>
            <person name="Van de Peer Y."/>
            <person name="Wincker P."/>
        </authorList>
    </citation>
    <scope>NUCLEOTIDE SEQUENCE [LARGE SCALE GENOMIC DNA]</scope>
    <source>
        <strain evidence="13">Ec32 / CCAP1310/4</strain>
    </source>
</reference>
<sequence>MAPTDRDVLVALYNATDGPNWKNKTNWDTNADLSDWHGVKADDQGRVVKLSLSANKLRGSIPPQLGNLIELKEMQFNDNPLTGSIPPELGSLSQLRLLKLYRNQLSGPIPPELGTLAALKNLSLRGNRLSGQIPPQLGNLRALETLALSGNKLNGTIPEKLGKLTALEDLSLRNNKLVGQIPQQLGSLRAVKTLKLSDNKLRGPIPRELGNLRQLQTLWLSNNQLTEIPPEVLELCREILGEPSWHANPWSRPPSTVLESGFERALGWWEDVKRFGEGKSNKLKMVLVGLAGAGKTTIVRHMTGRSVPKRSDRTVGIEITTDWKPGDEVPLQVSVWDFAGQADYYSSHQLFLTKGALFLLVVDLHAFSKEIGSGVDNFTDPRRRIYWWLEMLHMRVPGAAVALVGSHVDQMESEDARQAETHLHTGEASWFFRGRVPCSLVVSKFIKDKAGNASRRQSIRCIDAESTKPMEVDHLRDDGRMAPRSGSSRFTAEPLVLHGNVFKVSLAPTSVVELRQWIVKAASGRECPTGFNFPAVDQTVSKAWIEAYDAMDVLKGTAPCVLWSRAVEEFRRKMSGIPPVAGDAGKVLLRAMQHREAEGGVLLSLADDSAPVASDMLHLDPSWLIELVRRLADHNLVDKDKKKRGSLEQGLRVYAKRQGLAAAPLFDIHNVYCRSGRLNRAYLRFLWMHRKIEGPGPTVDLTDPEFESIVSTMERLLVMYTARDADNLVVPARLQEYGDQRIPDRLTNMVLKIECSFGQVYPPPGIVGRFLAWSAQQVADYGECWQHGAFFSYKYQYARYDVFLYESEVEEAHQDGTVDMFAGLTLGIQGPPPQAAEVLEELRKSLESLVSDSAYGYPGLVGPMYFRPAEEIESSLLVRLGSVLDNLGNVADRMEVVTGRVEVVADSLEETVRKLGGIVTQLLEQDLLPASDEQSAYPRLVLVRPELETAEDMTHERIQRAGWDRWTKALSEMGFHKFRVHFLCGHDLSEVPCGPGGRGFPIKHPKDWVKQWLPLMQVSLWMLRVAVGAVSNVDLPLNKVLGAFVMATGAELLEGVGKVPDRISSAALPVFSEGATRAEMDGFKDLRGKSYEGLCKFMRDVESSPPQCLSGCLPCHRTLAVVDWRDHMVQVRNPSTGRRAWVLKTNEKAFLREHGGAPATAGAPVS</sequence>
<dbReference type="GO" id="GO:0016020">
    <property type="term" value="C:membrane"/>
    <property type="evidence" value="ECO:0007669"/>
    <property type="project" value="UniProtKB-SubCell"/>
</dbReference>
<organism evidence="12 13">
    <name type="scientific">Ectocarpus siliculosus</name>
    <name type="common">Brown alga</name>
    <name type="synonym">Conferva siliculosa</name>
    <dbReference type="NCBI Taxonomy" id="2880"/>
    <lineage>
        <taxon>Eukaryota</taxon>
        <taxon>Sar</taxon>
        <taxon>Stramenopiles</taxon>
        <taxon>Ochrophyta</taxon>
        <taxon>PX clade</taxon>
        <taxon>Phaeophyceae</taxon>
        <taxon>Ectocarpales</taxon>
        <taxon>Ectocarpaceae</taxon>
        <taxon>Ectocarpus</taxon>
    </lineage>
</organism>
<evidence type="ECO:0000256" key="7">
    <source>
        <dbReference type="ARBA" id="ARBA00022741"/>
    </source>
</evidence>
<keyword evidence="6" id="KW-0677">Repeat</keyword>
<dbReference type="FunFam" id="3.80.10.10:FF:000453">
    <property type="entry name" value="Leucine-rich receptor-like protein kinase family protein"/>
    <property type="match status" value="1"/>
</dbReference>
<evidence type="ECO:0000313" key="12">
    <source>
        <dbReference type="EMBL" id="CBN80058.1"/>
    </source>
</evidence>
<dbReference type="PROSITE" id="PS51424">
    <property type="entry name" value="ROC"/>
    <property type="match status" value="1"/>
</dbReference>
<evidence type="ECO:0000259" key="11">
    <source>
        <dbReference type="PROSITE" id="PS51424"/>
    </source>
</evidence>
<dbReference type="InterPro" id="IPR001611">
    <property type="entry name" value="Leu-rich_rpt"/>
</dbReference>
<dbReference type="SUPFAM" id="SSF52058">
    <property type="entry name" value="L domain-like"/>
    <property type="match status" value="1"/>
</dbReference>
<dbReference type="Proteomes" id="UP000002630">
    <property type="component" value="Unassembled WGS sequence"/>
</dbReference>
<dbReference type="InterPro" id="IPR055414">
    <property type="entry name" value="LRR_R13L4/SHOC2-like"/>
</dbReference>
<comment type="subcellular location">
    <subcellularLocation>
        <location evidence="2">Cell envelope</location>
    </subcellularLocation>
    <subcellularLocation>
        <location evidence="1">Membrane</location>
        <topology evidence="1">Single-pass membrane protein</topology>
    </subcellularLocation>
</comment>
<dbReference type="EMBL" id="FN649760">
    <property type="protein sequence ID" value="CBN80058.1"/>
    <property type="molecule type" value="Genomic_DNA"/>
</dbReference>
<keyword evidence="7" id="KW-0547">Nucleotide-binding</keyword>